<dbReference type="WBParaSite" id="RSKR_0000048000.1">
    <property type="protein sequence ID" value="RSKR_0000048000.1"/>
    <property type="gene ID" value="RSKR_0000048000"/>
</dbReference>
<dbReference type="Proteomes" id="UP000095286">
    <property type="component" value="Unplaced"/>
</dbReference>
<evidence type="ECO:0000313" key="1">
    <source>
        <dbReference type="Proteomes" id="UP000095286"/>
    </source>
</evidence>
<name>A0AC35TH30_9BILA</name>
<reference evidence="2" key="1">
    <citation type="submission" date="2016-11" db="UniProtKB">
        <authorList>
            <consortium name="WormBaseParasite"/>
        </authorList>
    </citation>
    <scope>IDENTIFICATION</scope>
    <source>
        <strain evidence="2">KR3021</strain>
    </source>
</reference>
<protein>
    <submittedName>
        <fullName evidence="2">Splicing factor YJU2</fullName>
    </submittedName>
</protein>
<evidence type="ECO:0000313" key="2">
    <source>
        <dbReference type="WBParaSite" id="RSKR_0000048000.1"/>
    </source>
</evidence>
<sequence>MTGTERKTFQKYYPPDFDSNKLPKIKNKRANFFIQRVMTPYNMQCNACKEYIYQGKKFNMKRETVQGETYLGLALFRFTFKCPNCLAEIKFKTDLENCNYEAESGATRLFEAYKLFQDQKKAAEEKEEADAADPMKMLEKRIQASRNEMEAVNKLEELKEVNRRNMMLDVGEIVRTKQMNVNEELSRQEKEDDEEAKRMFEKPSTSTVFIAEEIIEEVIEEELKPEVILEPGLDKSVGPKRKREPSAQAKLLKGIIKKAKNPS</sequence>
<accession>A0AC35TH30</accession>
<proteinExistence type="predicted"/>
<organism evidence="1 2">
    <name type="scientific">Rhabditophanes sp. KR3021</name>
    <dbReference type="NCBI Taxonomy" id="114890"/>
    <lineage>
        <taxon>Eukaryota</taxon>
        <taxon>Metazoa</taxon>
        <taxon>Ecdysozoa</taxon>
        <taxon>Nematoda</taxon>
        <taxon>Chromadorea</taxon>
        <taxon>Rhabditida</taxon>
        <taxon>Tylenchina</taxon>
        <taxon>Panagrolaimomorpha</taxon>
        <taxon>Strongyloidoidea</taxon>
        <taxon>Alloionematidae</taxon>
        <taxon>Rhabditophanes</taxon>
    </lineage>
</organism>